<comment type="caution">
    <text evidence="11">The sequence shown here is derived from an EMBL/GenBank/DDBJ whole genome shotgun (WGS) entry which is preliminary data.</text>
</comment>
<organism evidence="11 12">
    <name type="scientific">Kibdelosporangium philippinense</name>
    <dbReference type="NCBI Taxonomy" id="211113"/>
    <lineage>
        <taxon>Bacteria</taxon>
        <taxon>Bacillati</taxon>
        <taxon>Actinomycetota</taxon>
        <taxon>Actinomycetes</taxon>
        <taxon>Pseudonocardiales</taxon>
        <taxon>Pseudonocardiaceae</taxon>
        <taxon>Kibdelosporangium</taxon>
    </lineage>
</organism>
<dbReference type="CDD" id="cd06261">
    <property type="entry name" value="TM_PBP2"/>
    <property type="match status" value="1"/>
</dbReference>
<evidence type="ECO:0000259" key="10">
    <source>
        <dbReference type="PROSITE" id="PS50928"/>
    </source>
</evidence>
<dbReference type="PANTHER" id="PTHR30614:SF37">
    <property type="entry name" value="AMINO-ACID ABC TRANSPORTER PERMEASE PROTEIN YHDX-RELATED"/>
    <property type="match status" value="1"/>
</dbReference>
<gene>
    <name evidence="11" type="ORF">LWC34_42900</name>
</gene>
<feature type="transmembrane region" description="Helical" evidence="9">
    <location>
        <begin position="20"/>
        <end position="39"/>
    </location>
</feature>
<feature type="transmembrane region" description="Helical" evidence="9">
    <location>
        <begin position="51"/>
        <end position="72"/>
    </location>
</feature>
<keyword evidence="5 9" id="KW-0812">Transmembrane</keyword>
<dbReference type="RefSeq" id="WP_233731046.1">
    <property type="nucleotide sequence ID" value="NZ_JAJVCN010000004.1"/>
</dbReference>
<keyword evidence="3 9" id="KW-0813">Transport</keyword>
<evidence type="ECO:0000256" key="3">
    <source>
        <dbReference type="ARBA" id="ARBA00022448"/>
    </source>
</evidence>
<feature type="transmembrane region" description="Helical" evidence="9">
    <location>
        <begin position="186"/>
        <end position="206"/>
    </location>
</feature>
<comment type="similarity">
    <text evidence="2">Belongs to the binding-protein-dependent transport system permease family. HisMQ subfamily.</text>
</comment>
<protein>
    <submittedName>
        <fullName evidence="11">Amino acid ABC transporter permease</fullName>
    </submittedName>
</protein>
<dbReference type="PROSITE" id="PS50928">
    <property type="entry name" value="ABC_TM1"/>
    <property type="match status" value="1"/>
</dbReference>
<proteinExistence type="inferred from homology"/>
<feature type="domain" description="ABC transmembrane type-1" evidence="10">
    <location>
        <begin position="15"/>
        <end position="207"/>
    </location>
</feature>
<keyword evidence="12" id="KW-1185">Reference proteome</keyword>
<reference evidence="11 12" key="1">
    <citation type="submission" date="2021-12" db="EMBL/GenBank/DDBJ databases">
        <title>Genome sequence of Kibdelosporangium philippinense ATCC 49844.</title>
        <authorList>
            <person name="Fedorov E.A."/>
            <person name="Omeragic M."/>
            <person name="Shalygina K.F."/>
            <person name="Maclea K.S."/>
        </authorList>
    </citation>
    <scope>NUCLEOTIDE SEQUENCE [LARGE SCALE GENOMIC DNA]</scope>
    <source>
        <strain evidence="11 12">ATCC 49844</strain>
    </source>
</reference>
<comment type="subcellular location">
    <subcellularLocation>
        <location evidence="1 9">Cell membrane</location>
        <topology evidence="1 9">Multi-pass membrane protein</topology>
    </subcellularLocation>
</comment>
<dbReference type="Proteomes" id="UP001521150">
    <property type="component" value="Unassembled WGS sequence"/>
</dbReference>
<keyword evidence="7 9" id="KW-1133">Transmembrane helix</keyword>
<evidence type="ECO:0000256" key="1">
    <source>
        <dbReference type="ARBA" id="ARBA00004651"/>
    </source>
</evidence>
<dbReference type="InterPro" id="IPR043429">
    <property type="entry name" value="ArtM/GltK/GlnP/TcyL/YhdX-like"/>
</dbReference>
<dbReference type="EMBL" id="JAJVCN010000004">
    <property type="protein sequence ID" value="MCE7009512.1"/>
    <property type="molecule type" value="Genomic_DNA"/>
</dbReference>
<sequence length="218" mass="23719">MNVLLNNLDVFLPAFGRTILLFLLAAVGSLILGTFLAMLRVSPVPIFRAAGAVYVTVARNTPLTLVFFFFFFAFPLLDIVDRELYSPFAVAITALTLYTAAFVCEVVRSGINTVAVGQLEASRALGLTFGQSLTNIVLPQATRSVVPPLMSTMIALLKNTTIAAGFSVVEAGAIRNYLSERGEDALIGLLWVAFFFVLLVVPLTLLQRSLEKRWSVAR</sequence>
<dbReference type="SUPFAM" id="SSF161098">
    <property type="entry name" value="MetI-like"/>
    <property type="match status" value="1"/>
</dbReference>
<feature type="transmembrane region" description="Helical" evidence="9">
    <location>
        <begin position="84"/>
        <end position="104"/>
    </location>
</feature>
<keyword evidence="6" id="KW-0029">Amino-acid transport</keyword>
<dbReference type="Pfam" id="PF00528">
    <property type="entry name" value="BPD_transp_1"/>
    <property type="match status" value="1"/>
</dbReference>
<evidence type="ECO:0000256" key="5">
    <source>
        <dbReference type="ARBA" id="ARBA00022692"/>
    </source>
</evidence>
<keyword evidence="4" id="KW-1003">Cell membrane</keyword>
<keyword evidence="8 9" id="KW-0472">Membrane</keyword>
<accession>A0ABS8ZPI0</accession>
<name>A0ABS8ZPI0_9PSEU</name>
<evidence type="ECO:0000256" key="6">
    <source>
        <dbReference type="ARBA" id="ARBA00022970"/>
    </source>
</evidence>
<dbReference type="InterPro" id="IPR035906">
    <property type="entry name" value="MetI-like_sf"/>
</dbReference>
<evidence type="ECO:0000313" key="12">
    <source>
        <dbReference type="Proteomes" id="UP001521150"/>
    </source>
</evidence>
<evidence type="ECO:0000256" key="2">
    <source>
        <dbReference type="ARBA" id="ARBA00010072"/>
    </source>
</evidence>
<evidence type="ECO:0000256" key="7">
    <source>
        <dbReference type="ARBA" id="ARBA00022989"/>
    </source>
</evidence>
<evidence type="ECO:0000256" key="4">
    <source>
        <dbReference type="ARBA" id="ARBA00022475"/>
    </source>
</evidence>
<dbReference type="InterPro" id="IPR000515">
    <property type="entry name" value="MetI-like"/>
</dbReference>
<evidence type="ECO:0000256" key="8">
    <source>
        <dbReference type="ARBA" id="ARBA00023136"/>
    </source>
</evidence>
<dbReference type="Gene3D" id="1.10.3720.10">
    <property type="entry name" value="MetI-like"/>
    <property type="match status" value="1"/>
</dbReference>
<dbReference type="NCBIfam" id="TIGR01726">
    <property type="entry name" value="HEQRo_perm_3TM"/>
    <property type="match status" value="1"/>
</dbReference>
<dbReference type="InterPro" id="IPR010065">
    <property type="entry name" value="AA_ABC_transptr_permease_3TM"/>
</dbReference>
<evidence type="ECO:0000256" key="9">
    <source>
        <dbReference type="RuleBase" id="RU363032"/>
    </source>
</evidence>
<dbReference type="PANTHER" id="PTHR30614">
    <property type="entry name" value="MEMBRANE COMPONENT OF AMINO ACID ABC TRANSPORTER"/>
    <property type="match status" value="1"/>
</dbReference>
<evidence type="ECO:0000313" key="11">
    <source>
        <dbReference type="EMBL" id="MCE7009512.1"/>
    </source>
</evidence>